<dbReference type="Pfam" id="PF13592">
    <property type="entry name" value="HTH_33"/>
    <property type="match status" value="1"/>
</dbReference>
<protein>
    <submittedName>
        <fullName evidence="2">Transposase</fullName>
    </submittedName>
</protein>
<dbReference type="RefSeq" id="WP_150932229.1">
    <property type="nucleotide sequence ID" value="NZ_VYTZ01000002.1"/>
</dbReference>
<dbReference type="AlphaFoldDB" id="A0A5J5K8V2"/>
<organism evidence="2 3">
    <name type="scientific">Microbispora cellulosiformans</name>
    <dbReference type="NCBI Taxonomy" id="2614688"/>
    <lineage>
        <taxon>Bacteria</taxon>
        <taxon>Bacillati</taxon>
        <taxon>Actinomycetota</taxon>
        <taxon>Actinomycetes</taxon>
        <taxon>Streptosporangiales</taxon>
        <taxon>Streptosporangiaceae</taxon>
        <taxon>Microbispora</taxon>
    </lineage>
</organism>
<proteinExistence type="predicted"/>
<gene>
    <name evidence="2" type="ORF">F5972_07030</name>
</gene>
<dbReference type="InterPro" id="IPR009057">
    <property type="entry name" value="Homeodomain-like_sf"/>
</dbReference>
<evidence type="ECO:0000259" key="1">
    <source>
        <dbReference type="Pfam" id="PF13592"/>
    </source>
</evidence>
<dbReference type="EMBL" id="VYTZ01000002">
    <property type="protein sequence ID" value="KAA9380839.1"/>
    <property type="molecule type" value="Genomic_DNA"/>
</dbReference>
<evidence type="ECO:0000313" key="2">
    <source>
        <dbReference type="EMBL" id="KAA9380839.1"/>
    </source>
</evidence>
<dbReference type="InterPro" id="IPR025959">
    <property type="entry name" value="Winged_HTH_dom"/>
</dbReference>
<accession>A0A5J5K8V2</accession>
<feature type="domain" description="Winged helix-turn helix" evidence="1">
    <location>
        <begin position="97"/>
        <end position="155"/>
    </location>
</feature>
<comment type="caution">
    <text evidence="2">The sequence shown here is derived from an EMBL/GenBank/DDBJ whole genome shotgun (WGS) entry which is preliminary data.</text>
</comment>
<dbReference type="SUPFAM" id="SSF46689">
    <property type="entry name" value="Homeodomain-like"/>
    <property type="match status" value="1"/>
</dbReference>
<evidence type="ECO:0000313" key="3">
    <source>
        <dbReference type="Proteomes" id="UP000327011"/>
    </source>
</evidence>
<dbReference type="Proteomes" id="UP000327011">
    <property type="component" value="Unassembled WGS sequence"/>
</dbReference>
<reference evidence="2 3" key="1">
    <citation type="submission" date="2019-09" db="EMBL/GenBank/DDBJ databases">
        <title>Screening of Novel Bioactive Compounds from Soil-Associated.</title>
        <authorList>
            <person name="Gong X."/>
        </authorList>
    </citation>
    <scope>NUCLEOTIDE SEQUENCE [LARGE SCALE GENOMIC DNA]</scope>
    <source>
        <strain evidence="2 3">Gxj-6</strain>
    </source>
</reference>
<keyword evidence="3" id="KW-1185">Reference proteome</keyword>
<dbReference type="Pfam" id="PF13384">
    <property type="entry name" value="HTH_23"/>
    <property type="match status" value="1"/>
</dbReference>
<sequence>MRYPDGGGLTAEQRLRREQVRMQAADRFADGASDAQVAGEFRVSRMSANRWRRTLETGGREALVSKGAGGAVCKLDDAQLARLEQALEEGPTAHGWDDQCWTLARIAEVIGRLFRVSYTVGGVCYLLHRLGWSWQAPCRRAAERDEKAIAAWKDEQWPIIKGWRRSRARGCASRTRPARP</sequence>
<name>A0A5J5K8V2_9ACTN</name>